<dbReference type="Proteomes" id="UP000628775">
    <property type="component" value="Unassembled WGS sequence"/>
</dbReference>
<evidence type="ECO:0000313" key="1">
    <source>
        <dbReference type="EMBL" id="GGE33266.1"/>
    </source>
</evidence>
<dbReference type="EMBL" id="BMIR01000003">
    <property type="protein sequence ID" value="GGE33266.1"/>
    <property type="molecule type" value="Genomic_DNA"/>
</dbReference>
<dbReference type="RefSeq" id="WP_188690015.1">
    <property type="nucleotide sequence ID" value="NZ_BMIR01000003.1"/>
</dbReference>
<dbReference type="Gene3D" id="1.20.1260.10">
    <property type="match status" value="2"/>
</dbReference>
<reference evidence="1" key="1">
    <citation type="journal article" date="2014" name="Int. J. Syst. Evol. Microbiol.">
        <title>Complete genome sequence of Corynebacterium casei LMG S-19264T (=DSM 44701T), isolated from a smear-ripened cheese.</title>
        <authorList>
            <consortium name="US DOE Joint Genome Institute (JGI-PGF)"/>
            <person name="Walter F."/>
            <person name="Albersmeier A."/>
            <person name="Kalinowski J."/>
            <person name="Ruckert C."/>
        </authorList>
    </citation>
    <scope>NUCLEOTIDE SEQUENCE</scope>
    <source>
        <strain evidence="1">CGMCC 1.15371</strain>
    </source>
</reference>
<protein>
    <recommendedName>
        <fullName evidence="3">DUF3231 family protein</fullName>
    </recommendedName>
</protein>
<comment type="caution">
    <text evidence="1">The sequence shown here is derived from an EMBL/GenBank/DDBJ whole genome shotgun (WGS) entry which is preliminary data.</text>
</comment>
<gene>
    <name evidence="1" type="ORF">GCM10011391_09900</name>
</gene>
<dbReference type="Pfam" id="PF11553">
    <property type="entry name" value="DUF3231"/>
    <property type="match status" value="2"/>
</dbReference>
<dbReference type="AlphaFoldDB" id="A0A8J2VMW6"/>
<name>A0A8J2VMW6_9BACL</name>
<organism evidence="1 2">
    <name type="scientific">Pullulanibacillus camelliae</name>
    <dbReference type="NCBI Taxonomy" id="1707096"/>
    <lineage>
        <taxon>Bacteria</taxon>
        <taxon>Bacillati</taxon>
        <taxon>Bacillota</taxon>
        <taxon>Bacilli</taxon>
        <taxon>Bacillales</taxon>
        <taxon>Sporolactobacillaceae</taxon>
        <taxon>Pullulanibacillus</taxon>
    </lineage>
</organism>
<dbReference type="InterPro" id="IPR021617">
    <property type="entry name" value="DUF3231"/>
</dbReference>
<accession>A0A8J2VMW6</accession>
<evidence type="ECO:0000313" key="2">
    <source>
        <dbReference type="Proteomes" id="UP000628775"/>
    </source>
</evidence>
<keyword evidence="2" id="KW-1185">Reference proteome</keyword>
<reference evidence="1" key="2">
    <citation type="submission" date="2020-09" db="EMBL/GenBank/DDBJ databases">
        <authorList>
            <person name="Sun Q."/>
            <person name="Zhou Y."/>
        </authorList>
    </citation>
    <scope>NUCLEOTIDE SEQUENCE</scope>
    <source>
        <strain evidence="1">CGMCC 1.15371</strain>
    </source>
</reference>
<evidence type="ECO:0008006" key="3">
    <source>
        <dbReference type="Google" id="ProtNLM"/>
    </source>
</evidence>
<proteinExistence type="predicted"/>
<dbReference type="InterPro" id="IPR012347">
    <property type="entry name" value="Ferritin-like"/>
</dbReference>
<sequence length="342" mass="38436">MTFQSDSQPKLTSAELASLWTDFLQNTMTRCIFTYFLKDVEDKDIRNIIQSAYTFSDENAKAISEFFSSEHIPLPVGFQDKDVNLNAPRLYSDLYMLFYIENTLKAGLISSGGALALCARSDIREFFSDSLFKTTRLYNQTVDQMASKGILVRAPYIEYPNEVDQVDSHKYLSGLSLFNKKRPLNAIEIAYLHTNIQTNLLGAKLALSFAQSSAQKNVQRYMLRGANISEKHIKLFTDILINNDIQPPISSDHAITDSTTPPFSDKLMMFHMSVISALGTGNYATAAAASQRSDLIVNYERLSAEIAEFAKDGADIMINNAWLEQPPTTTDKELLAKKKDKR</sequence>